<sequence length="47" mass="5474">MANDFLKIFSDGWGRFKSAVPSYDRLHYNKQVEAVLRCGDPVFGFYQ</sequence>
<gene>
    <name evidence="1" type="ORF">SAMN06296036_1641</name>
</gene>
<protein>
    <submittedName>
        <fullName evidence="1">Uncharacterized protein</fullName>
    </submittedName>
</protein>
<dbReference type="AlphaFoldDB" id="A0A1Y6CZH7"/>
<reference evidence="2" key="1">
    <citation type="submission" date="2017-04" db="EMBL/GenBank/DDBJ databases">
        <authorList>
            <person name="Varghese N."/>
            <person name="Submissions S."/>
        </authorList>
    </citation>
    <scope>NUCLEOTIDE SEQUENCE [LARGE SCALE GENOMIC DNA]</scope>
    <source>
        <strain evidence="2">RKEM611</strain>
    </source>
</reference>
<dbReference type="Proteomes" id="UP000192907">
    <property type="component" value="Unassembled WGS sequence"/>
</dbReference>
<organism evidence="1 2">
    <name type="scientific">Pseudobacteriovorax antillogorgiicola</name>
    <dbReference type="NCBI Taxonomy" id="1513793"/>
    <lineage>
        <taxon>Bacteria</taxon>
        <taxon>Pseudomonadati</taxon>
        <taxon>Bdellovibrionota</taxon>
        <taxon>Oligoflexia</taxon>
        <taxon>Oligoflexales</taxon>
        <taxon>Pseudobacteriovoracaceae</taxon>
        <taxon>Pseudobacteriovorax</taxon>
    </lineage>
</organism>
<evidence type="ECO:0000313" key="2">
    <source>
        <dbReference type="Proteomes" id="UP000192907"/>
    </source>
</evidence>
<dbReference type="EMBL" id="FWZT01000064">
    <property type="protein sequence ID" value="SMF84869.1"/>
    <property type="molecule type" value="Genomic_DNA"/>
</dbReference>
<keyword evidence="2" id="KW-1185">Reference proteome</keyword>
<evidence type="ECO:0000313" key="1">
    <source>
        <dbReference type="EMBL" id="SMF84869.1"/>
    </source>
</evidence>
<accession>A0A1Y6CZH7</accession>
<proteinExistence type="predicted"/>
<name>A0A1Y6CZH7_9BACT</name>